<evidence type="ECO:0000256" key="1">
    <source>
        <dbReference type="SAM" id="SignalP"/>
    </source>
</evidence>
<evidence type="ECO:0000313" key="3">
    <source>
        <dbReference type="Proteomes" id="UP000789759"/>
    </source>
</evidence>
<dbReference type="Proteomes" id="UP000789759">
    <property type="component" value="Unassembled WGS sequence"/>
</dbReference>
<gene>
    <name evidence="2" type="ORF">CPELLU_LOCUS228</name>
</gene>
<protein>
    <submittedName>
        <fullName evidence="2">20612_t:CDS:1</fullName>
    </submittedName>
</protein>
<keyword evidence="1" id="KW-0732">Signal</keyword>
<evidence type="ECO:0000313" key="2">
    <source>
        <dbReference type="EMBL" id="CAG8452714.1"/>
    </source>
</evidence>
<proteinExistence type="predicted"/>
<reference evidence="2" key="1">
    <citation type="submission" date="2021-06" db="EMBL/GenBank/DDBJ databases">
        <authorList>
            <person name="Kallberg Y."/>
            <person name="Tangrot J."/>
            <person name="Rosling A."/>
        </authorList>
    </citation>
    <scope>NUCLEOTIDE SEQUENCE</scope>
    <source>
        <strain evidence="2">FL966</strain>
    </source>
</reference>
<dbReference type="EMBL" id="CAJVQA010000054">
    <property type="protein sequence ID" value="CAG8452714.1"/>
    <property type="molecule type" value="Genomic_DNA"/>
</dbReference>
<keyword evidence="3" id="KW-1185">Reference proteome</keyword>
<comment type="caution">
    <text evidence="2">The sequence shown here is derived from an EMBL/GenBank/DDBJ whole genome shotgun (WGS) entry which is preliminary data.</text>
</comment>
<organism evidence="2 3">
    <name type="scientific">Cetraspora pellucida</name>
    <dbReference type="NCBI Taxonomy" id="1433469"/>
    <lineage>
        <taxon>Eukaryota</taxon>
        <taxon>Fungi</taxon>
        <taxon>Fungi incertae sedis</taxon>
        <taxon>Mucoromycota</taxon>
        <taxon>Glomeromycotina</taxon>
        <taxon>Glomeromycetes</taxon>
        <taxon>Diversisporales</taxon>
        <taxon>Gigasporaceae</taxon>
        <taxon>Cetraspora</taxon>
    </lineage>
</organism>
<sequence>MRMKFVFIATLSVLVLSRGDLTWSCLTGGTPCFCLDQPFSIGLKVKSAFALLSVELKGWFLIEDLMCMPVGKVAVLLKF</sequence>
<feature type="signal peptide" evidence="1">
    <location>
        <begin position="1"/>
        <end position="19"/>
    </location>
</feature>
<feature type="chain" id="PRO_5040194372" evidence="1">
    <location>
        <begin position="20"/>
        <end position="79"/>
    </location>
</feature>
<dbReference type="AlphaFoldDB" id="A0A9N8YXH2"/>
<accession>A0A9N8YXH2</accession>
<name>A0A9N8YXH2_9GLOM</name>